<keyword evidence="2" id="KW-1185">Reference proteome</keyword>
<gene>
    <name evidence="1" type="ORF">SAMN05216508_11346</name>
</gene>
<accession>A0A1I7H8R0</accession>
<name>A0A1I7H8R0_9FIRM</name>
<sequence length="158" mass="17112">MLRKPLYAQQLESREPMNRKSNILVAFLVLALALALTACGARGDKVERFAEAAPGSGANIAIPGYEKLDFAASKTAQTVNLKNPPENACTFVLTLTLEGGETLWTGKALSPGEAFTRITLTRALDVGEYPATLHYDCYTIEDNQPLNGAEIELIIEVK</sequence>
<dbReference type="Proteomes" id="UP000198817">
    <property type="component" value="Unassembled WGS sequence"/>
</dbReference>
<dbReference type="RefSeq" id="WP_143096044.1">
    <property type="nucleotide sequence ID" value="NZ_FOWF01000014.1"/>
</dbReference>
<evidence type="ECO:0000313" key="2">
    <source>
        <dbReference type="Proteomes" id="UP000198817"/>
    </source>
</evidence>
<dbReference type="EMBL" id="FPBT01000013">
    <property type="protein sequence ID" value="SFU57091.1"/>
    <property type="molecule type" value="Genomic_DNA"/>
</dbReference>
<organism evidence="1 2">
    <name type="scientific">Eubacterium pyruvativorans</name>
    <dbReference type="NCBI Taxonomy" id="155865"/>
    <lineage>
        <taxon>Bacteria</taxon>
        <taxon>Bacillati</taxon>
        <taxon>Bacillota</taxon>
        <taxon>Clostridia</taxon>
        <taxon>Eubacteriales</taxon>
        <taxon>Eubacteriaceae</taxon>
        <taxon>Eubacterium</taxon>
    </lineage>
</organism>
<dbReference type="STRING" id="155865.SAMN05216515_11446"/>
<protein>
    <submittedName>
        <fullName evidence="1">Uncharacterized protein</fullName>
    </submittedName>
</protein>
<reference evidence="1 2" key="1">
    <citation type="submission" date="2016-10" db="EMBL/GenBank/DDBJ databases">
        <authorList>
            <person name="de Groot N.N."/>
        </authorList>
    </citation>
    <scope>NUCLEOTIDE SEQUENCE [LARGE SCALE GENOMIC DNA]</scope>
    <source>
        <strain evidence="1 2">KHGC13</strain>
    </source>
</reference>
<dbReference type="AlphaFoldDB" id="A0A1I7H8R0"/>
<proteinExistence type="predicted"/>
<evidence type="ECO:0000313" key="1">
    <source>
        <dbReference type="EMBL" id="SFU57091.1"/>
    </source>
</evidence>